<evidence type="ECO:0000256" key="1">
    <source>
        <dbReference type="SAM" id="MobiDB-lite"/>
    </source>
</evidence>
<sequence>MSYAYPAIVECILSENLANRSMWDANVPLVVYATSTCYGLDTMGSHIYYQWRRGVGKFIRRDHYDCPRILGPDHVTQQCVFRGTSFPSILRPDDDIDADTNISLSTKNNDFGILSTTGLCDIIHLSIDSVVNTPTLFFYQNVSSLQPHSRKMEETQWEARITPDSTTEEGDEDEDGGQGENVDEEPELQHV</sequence>
<feature type="compositionally biased region" description="Acidic residues" evidence="1">
    <location>
        <begin position="166"/>
        <end position="191"/>
    </location>
</feature>
<feature type="region of interest" description="Disordered" evidence="1">
    <location>
        <begin position="149"/>
        <end position="191"/>
    </location>
</feature>
<gene>
    <name evidence="2" type="ORF">J1N35_022311</name>
</gene>
<protein>
    <submittedName>
        <fullName evidence="2">Uncharacterized protein</fullName>
    </submittedName>
</protein>
<reference evidence="2 3" key="1">
    <citation type="journal article" date="2021" name="Plant Biotechnol. J.">
        <title>Multi-omics assisted identification of the key and species-specific regulatory components of drought-tolerant mechanisms in Gossypium stocksii.</title>
        <authorList>
            <person name="Yu D."/>
            <person name="Ke L."/>
            <person name="Zhang D."/>
            <person name="Wu Y."/>
            <person name="Sun Y."/>
            <person name="Mei J."/>
            <person name="Sun J."/>
            <person name="Sun Y."/>
        </authorList>
    </citation>
    <scope>NUCLEOTIDE SEQUENCE [LARGE SCALE GENOMIC DNA]</scope>
    <source>
        <strain evidence="3">cv. E1</strain>
        <tissue evidence="2">Leaf</tissue>
    </source>
</reference>
<dbReference type="EMBL" id="JAIQCV010000007">
    <property type="protein sequence ID" value="KAH1082550.1"/>
    <property type="molecule type" value="Genomic_DNA"/>
</dbReference>
<evidence type="ECO:0000313" key="2">
    <source>
        <dbReference type="EMBL" id="KAH1082550.1"/>
    </source>
</evidence>
<proteinExistence type="predicted"/>
<dbReference type="AlphaFoldDB" id="A0A9D3VFW2"/>
<comment type="caution">
    <text evidence="2">The sequence shown here is derived from an EMBL/GenBank/DDBJ whole genome shotgun (WGS) entry which is preliminary data.</text>
</comment>
<accession>A0A9D3VFW2</accession>
<name>A0A9D3VFW2_9ROSI</name>
<keyword evidence="3" id="KW-1185">Reference proteome</keyword>
<dbReference type="Proteomes" id="UP000828251">
    <property type="component" value="Unassembled WGS sequence"/>
</dbReference>
<evidence type="ECO:0000313" key="3">
    <source>
        <dbReference type="Proteomes" id="UP000828251"/>
    </source>
</evidence>
<organism evidence="2 3">
    <name type="scientific">Gossypium stocksii</name>
    <dbReference type="NCBI Taxonomy" id="47602"/>
    <lineage>
        <taxon>Eukaryota</taxon>
        <taxon>Viridiplantae</taxon>
        <taxon>Streptophyta</taxon>
        <taxon>Embryophyta</taxon>
        <taxon>Tracheophyta</taxon>
        <taxon>Spermatophyta</taxon>
        <taxon>Magnoliopsida</taxon>
        <taxon>eudicotyledons</taxon>
        <taxon>Gunneridae</taxon>
        <taxon>Pentapetalae</taxon>
        <taxon>rosids</taxon>
        <taxon>malvids</taxon>
        <taxon>Malvales</taxon>
        <taxon>Malvaceae</taxon>
        <taxon>Malvoideae</taxon>
        <taxon>Gossypium</taxon>
    </lineage>
</organism>